<gene>
    <name evidence="3" type="ORF">CCAP1982_LOCUS14875</name>
</gene>
<keyword evidence="2" id="KW-0732">Signal</keyword>
<organism evidence="3 4">
    <name type="scientific">Ceratitis capitata</name>
    <name type="common">Mediterranean fruit fly</name>
    <name type="synonym">Tephritis capitata</name>
    <dbReference type="NCBI Taxonomy" id="7213"/>
    <lineage>
        <taxon>Eukaryota</taxon>
        <taxon>Metazoa</taxon>
        <taxon>Ecdysozoa</taxon>
        <taxon>Arthropoda</taxon>
        <taxon>Hexapoda</taxon>
        <taxon>Insecta</taxon>
        <taxon>Pterygota</taxon>
        <taxon>Neoptera</taxon>
        <taxon>Endopterygota</taxon>
        <taxon>Diptera</taxon>
        <taxon>Brachycera</taxon>
        <taxon>Muscomorpha</taxon>
        <taxon>Tephritoidea</taxon>
        <taxon>Tephritidae</taxon>
        <taxon>Ceratitis</taxon>
        <taxon>Ceratitis</taxon>
    </lineage>
</organism>
<accession>A0A811V6V8</accession>
<proteinExistence type="predicted"/>
<reference evidence="3" key="1">
    <citation type="submission" date="2020-11" db="EMBL/GenBank/DDBJ databases">
        <authorList>
            <person name="Whitehead M."/>
        </authorList>
    </citation>
    <scope>NUCLEOTIDE SEQUENCE</scope>
    <source>
        <strain evidence="3">EGII</strain>
    </source>
</reference>
<feature type="region of interest" description="Disordered" evidence="1">
    <location>
        <begin position="42"/>
        <end position="63"/>
    </location>
</feature>
<evidence type="ECO:0000313" key="3">
    <source>
        <dbReference type="EMBL" id="CAD7006561.1"/>
    </source>
</evidence>
<feature type="compositionally biased region" description="Low complexity" evidence="1">
    <location>
        <begin position="54"/>
        <end position="63"/>
    </location>
</feature>
<name>A0A811V6V8_CERCA</name>
<dbReference type="EMBL" id="CAJHJT010000034">
    <property type="protein sequence ID" value="CAD7006561.1"/>
    <property type="molecule type" value="Genomic_DNA"/>
</dbReference>
<evidence type="ECO:0000256" key="2">
    <source>
        <dbReference type="SAM" id="SignalP"/>
    </source>
</evidence>
<evidence type="ECO:0000313" key="4">
    <source>
        <dbReference type="Proteomes" id="UP000606786"/>
    </source>
</evidence>
<feature type="chain" id="PRO_5032819896" evidence="2">
    <location>
        <begin position="28"/>
        <end position="128"/>
    </location>
</feature>
<keyword evidence="4" id="KW-1185">Reference proteome</keyword>
<protein>
    <submittedName>
        <fullName evidence="3">(Mediterranean fruit fly) hypothetical protein</fullName>
    </submittedName>
</protein>
<comment type="caution">
    <text evidence="3">The sequence shown here is derived from an EMBL/GenBank/DDBJ whole genome shotgun (WGS) entry which is preliminary data.</text>
</comment>
<sequence>MISEMQRKVPLLPLLLLLLLQQRNVVAHPKPGNFADAAETIDVPPEHRAPPPGAAAAAPPAGAPQPGFAVRPPFVAAAAPLPPRGVFPSVVFRPAFAPFASSLNGLTVQHLAAYPPRLIAPTVAQQAA</sequence>
<feature type="signal peptide" evidence="2">
    <location>
        <begin position="1"/>
        <end position="27"/>
    </location>
</feature>
<dbReference type="AlphaFoldDB" id="A0A811V6V8"/>
<evidence type="ECO:0000256" key="1">
    <source>
        <dbReference type="SAM" id="MobiDB-lite"/>
    </source>
</evidence>
<dbReference type="Proteomes" id="UP000606786">
    <property type="component" value="Unassembled WGS sequence"/>
</dbReference>